<name>D7DTM0_METV3</name>
<keyword evidence="3" id="KW-1185">Reference proteome</keyword>
<dbReference type="EMBL" id="CP002057">
    <property type="protein sequence ID" value="ADI36480.1"/>
    <property type="molecule type" value="Genomic_DNA"/>
</dbReference>
<proteinExistence type="predicted"/>
<evidence type="ECO:0000313" key="2">
    <source>
        <dbReference type="EMBL" id="ADI36480.1"/>
    </source>
</evidence>
<gene>
    <name evidence="2" type="ordered locus">Mvol_0821</name>
</gene>
<feature type="transmembrane region" description="Helical" evidence="1">
    <location>
        <begin position="21"/>
        <end position="38"/>
    </location>
</feature>
<dbReference type="STRING" id="456320.Mvol_0821"/>
<sequence>MNIRAGLSFKNILYHAKTTPSATASLIIWTIFSVWATIQSNNPWLFIVCIPFILGLTLIPLKVSKMNRSLSDDLLPQYIDSTKEYNISEITKEKVNEKVKLVGTLDKVIYGISTKPTIRLKDESGKIYANLIAPIPEDIKKGDTVELYGVVAKHYYLFGFIGIPKMWKPKIYGIGLIKHY</sequence>
<dbReference type="Proteomes" id="UP000007722">
    <property type="component" value="Chromosome"/>
</dbReference>
<reference evidence="2 3" key="1">
    <citation type="submission" date="2010-05" db="EMBL/GenBank/DDBJ databases">
        <title>Complete sequence of Methanococcus voltae A3.</title>
        <authorList>
            <consortium name="US DOE Joint Genome Institute"/>
            <person name="Lucas S."/>
            <person name="Copeland A."/>
            <person name="Lapidus A."/>
            <person name="Cheng J.-F."/>
            <person name="Bruce D."/>
            <person name="Goodwin L."/>
            <person name="Pitluck S."/>
            <person name="Lowry S."/>
            <person name="Clum A."/>
            <person name="Land M."/>
            <person name="Hauser L."/>
            <person name="Kyrpides N."/>
            <person name="Mikhailova N."/>
            <person name="Whitman W.B."/>
            <person name="Woyke T."/>
        </authorList>
    </citation>
    <scope>NUCLEOTIDE SEQUENCE [LARGE SCALE GENOMIC DNA]</scope>
    <source>
        <strain evidence="3">ATCC BAA-1334 / A3</strain>
    </source>
</reference>
<keyword evidence="1" id="KW-0472">Membrane</keyword>
<protein>
    <recommendedName>
        <fullName evidence="4">Nucleic acid binding OB-fold tRNA/helicase-type</fullName>
    </recommendedName>
</protein>
<keyword evidence="1" id="KW-1133">Transmembrane helix</keyword>
<accession>D7DTM0</accession>
<dbReference type="InParanoid" id="D7DTM0"/>
<dbReference type="KEGG" id="mvo:Mvol_0821"/>
<evidence type="ECO:0008006" key="4">
    <source>
        <dbReference type="Google" id="ProtNLM"/>
    </source>
</evidence>
<dbReference type="AlphaFoldDB" id="D7DTM0"/>
<dbReference type="eggNOG" id="arCOG05116">
    <property type="taxonomic scope" value="Archaea"/>
</dbReference>
<feature type="transmembrane region" description="Helical" evidence="1">
    <location>
        <begin position="44"/>
        <end position="61"/>
    </location>
</feature>
<evidence type="ECO:0000256" key="1">
    <source>
        <dbReference type="SAM" id="Phobius"/>
    </source>
</evidence>
<keyword evidence="1" id="KW-0812">Transmembrane</keyword>
<evidence type="ECO:0000313" key="3">
    <source>
        <dbReference type="Proteomes" id="UP000007722"/>
    </source>
</evidence>
<organism evidence="2 3">
    <name type="scientific">Methanococcus voltae (strain ATCC BAA-1334 / A3)</name>
    <dbReference type="NCBI Taxonomy" id="456320"/>
    <lineage>
        <taxon>Archaea</taxon>
        <taxon>Methanobacteriati</taxon>
        <taxon>Methanobacteriota</taxon>
        <taxon>Methanomada group</taxon>
        <taxon>Methanococci</taxon>
        <taxon>Methanococcales</taxon>
        <taxon>Methanococcaceae</taxon>
        <taxon>Methanococcus</taxon>
    </lineage>
</organism>
<dbReference type="HOGENOM" id="CLU_1514629_0_0_2"/>